<dbReference type="NCBIfam" id="NF008805">
    <property type="entry name" value="PRK11824.1"/>
    <property type="match status" value="1"/>
</dbReference>
<dbReference type="PANTHER" id="PTHR11252">
    <property type="entry name" value="POLYRIBONUCLEOTIDE NUCLEOTIDYLTRANSFERASE"/>
    <property type="match status" value="1"/>
</dbReference>
<dbReference type="AlphaFoldDB" id="A0A411YCL4"/>
<dbReference type="GO" id="GO:0006402">
    <property type="term" value="P:mRNA catabolic process"/>
    <property type="evidence" value="ECO:0007669"/>
    <property type="project" value="UniProtKB-UniRule"/>
</dbReference>
<proteinExistence type="inferred from homology"/>
<keyword evidence="2 8" id="KW-0963">Cytoplasm</keyword>
<dbReference type="InterPro" id="IPR027408">
    <property type="entry name" value="PNPase/RNase_PH_dom_sf"/>
</dbReference>
<comment type="similarity">
    <text evidence="1 8">Belongs to the polyribonucleotide nucleotidyltransferase family.</text>
</comment>
<dbReference type="Pfam" id="PF01138">
    <property type="entry name" value="RNase_PH"/>
    <property type="match status" value="2"/>
</dbReference>
<evidence type="ECO:0000256" key="8">
    <source>
        <dbReference type="HAMAP-Rule" id="MF_01595"/>
    </source>
</evidence>
<dbReference type="PANTHER" id="PTHR11252:SF0">
    <property type="entry name" value="POLYRIBONUCLEOTIDE NUCLEOTIDYLTRANSFERASE 1, MITOCHONDRIAL"/>
    <property type="match status" value="1"/>
</dbReference>
<evidence type="ECO:0000256" key="6">
    <source>
        <dbReference type="ARBA" id="ARBA00022842"/>
    </source>
</evidence>
<dbReference type="HAMAP" id="MF_01595">
    <property type="entry name" value="PNPase"/>
    <property type="match status" value="1"/>
</dbReference>
<dbReference type="OrthoDB" id="9804305at2"/>
<dbReference type="Proteomes" id="UP000291469">
    <property type="component" value="Chromosome"/>
</dbReference>
<evidence type="ECO:0000256" key="1">
    <source>
        <dbReference type="ARBA" id="ARBA00007404"/>
    </source>
</evidence>
<protein>
    <recommendedName>
        <fullName evidence="8">Polyribonucleotide nucleotidyltransferase</fullName>
        <ecNumber evidence="8">2.7.7.8</ecNumber>
    </recommendedName>
    <alternativeName>
        <fullName evidence="8">Polynucleotide phosphorylase</fullName>
        <shortName evidence="8">PNPase</shortName>
    </alternativeName>
</protein>
<dbReference type="Gene3D" id="2.40.50.140">
    <property type="entry name" value="Nucleic acid-binding proteins"/>
    <property type="match status" value="1"/>
</dbReference>
<sequence>MGKLGTTDVGKRIGETDIRFEAGKLAGLAGGAVVAHADDTTLLVTTTSSAKPKEHLDFFPLTVDYEEKMYAAGRIPGSFFKREGRPSETAILTCRLVDRPMRPTFDNGLRNEIQIVITTLTADQVNPPDALAINGASVATMLAGIPFDGPVAGLRMAMDRTGQWHPFPTFQYLQNEAVFDLVVAGRLNEDSGEIDILMVEAEATEQAVDHIETGAVKPTEEVLADALEESKRYLRELCDLQLEFLEQHGRAETADYPLYPAYDPRVYEVVERTVGDQLKGIVDDGDRPKAERNQRSGELREQAIDAVFEQAGDVEVSDEQLEAYAKNAFGSLEKTLIRKRIVHDGVRIDGRGPTDIRPLSAEVGVLPKMHGTGLFQRGDTQVLNILTLGMSKEAQRLDTLDPETEKRYIHHYNFPPFSTGEAGFMRGPKRREIGHGALAERAVLPVVPGSEEFPYALRLVSEVLSSNGSTSMASVCASTLSLMDAGVPIHAPVSGIAMGLVNEDDKFVTLTDILGAEDATGDMDFKVAGTEEFVTALQLDTKLSGVSADILTDALNQARGARLKILEVMHEAIPEVRKELNPQAPRIITEYIPSDKVGEVIGPKGKIVNEIQDETGASISIDDVDGRGIVQIFSPDGEKAQMALDRIRQIANPVVPQEGERYYGTVVKTMDFGAFVSLTPGNDGLLHISKLGGSKRLAHADEAVSVGDRLWVEVQEVVDGKKFKLAPVEEVAAEGSGGGDAAPSGGGDAESSGDGGPEQKDREPAPAGGGGGRERQRGGGDDEAPRRERTRSRGGEEGDDNSEGGRRRRRRRS</sequence>
<dbReference type="InterPro" id="IPR003029">
    <property type="entry name" value="S1_domain"/>
</dbReference>
<dbReference type="EC" id="2.7.7.8" evidence="8"/>
<evidence type="ECO:0000256" key="7">
    <source>
        <dbReference type="ARBA" id="ARBA00022884"/>
    </source>
</evidence>
<name>A0A411YCL4_9ACTN</name>
<dbReference type="SMART" id="SM00322">
    <property type="entry name" value="KH"/>
    <property type="match status" value="1"/>
</dbReference>
<comment type="catalytic activity">
    <reaction evidence="8">
        <text>RNA(n+1) + phosphate = RNA(n) + a ribonucleoside 5'-diphosphate</text>
        <dbReference type="Rhea" id="RHEA:22096"/>
        <dbReference type="Rhea" id="RHEA-COMP:14527"/>
        <dbReference type="Rhea" id="RHEA-COMP:17342"/>
        <dbReference type="ChEBI" id="CHEBI:43474"/>
        <dbReference type="ChEBI" id="CHEBI:57930"/>
        <dbReference type="ChEBI" id="CHEBI:140395"/>
        <dbReference type="EC" id="2.7.7.8"/>
    </reaction>
</comment>
<gene>
    <name evidence="8" type="primary">pnp</name>
    <name evidence="11" type="ORF">ER308_04870</name>
</gene>
<dbReference type="FunFam" id="3.30.230.70:FF:000001">
    <property type="entry name" value="Polyribonucleotide nucleotidyltransferase"/>
    <property type="match status" value="1"/>
</dbReference>
<dbReference type="InterPro" id="IPR020568">
    <property type="entry name" value="Ribosomal_Su5_D2-typ_SF"/>
</dbReference>
<dbReference type="InterPro" id="IPR015848">
    <property type="entry name" value="PNPase_PH_RNA-bd_bac/org-type"/>
</dbReference>
<feature type="compositionally biased region" description="Gly residues" evidence="9">
    <location>
        <begin position="735"/>
        <end position="756"/>
    </location>
</feature>
<dbReference type="GO" id="GO:0006396">
    <property type="term" value="P:RNA processing"/>
    <property type="evidence" value="ECO:0007669"/>
    <property type="project" value="InterPro"/>
</dbReference>
<evidence type="ECO:0000313" key="11">
    <source>
        <dbReference type="EMBL" id="QBI18940.1"/>
    </source>
</evidence>
<comment type="subcellular location">
    <subcellularLocation>
        <location evidence="8">Cytoplasm</location>
    </subcellularLocation>
</comment>
<dbReference type="SMART" id="SM00316">
    <property type="entry name" value="S1"/>
    <property type="match status" value="1"/>
</dbReference>
<dbReference type="Pfam" id="PF00013">
    <property type="entry name" value="KH_1"/>
    <property type="match status" value="1"/>
</dbReference>
<dbReference type="SUPFAM" id="SSF54211">
    <property type="entry name" value="Ribosomal protein S5 domain 2-like"/>
    <property type="match status" value="2"/>
</dbReference>
<dbReference type="SUPFAM" id="SSF46915">
    <property type="entry name" value="Polynucleotide phosphorylase/guanosine pentaphosphate synthase (PNPase/GPSI), domain 3"/>
    <property type="match status" value="1"/>
</dbReference>
<evidence type="ECO:0000313" key="12">
    <source>
        <dbReference type="Proteomes" id="UP000291469"/>
    </source>
</evidence>
<organism evidence="11 12">
    <name type="scientific">Egibacter rhizosphaerae</name>
    <dbReference type="NCBI Taxonomy" id="1670831"/>
    <lineage>
        <taxon>Bacteria</taxon>
        <taxon>Bacillati</taxon>
        <taxon>Actinomycetota</taxon>
        <taxon>Nitriliruptoria</taxon>
        <taxon>Egibacterales</taxon>
        <taxon>Egibacteraceae</taxon>
        <taxon>Egibacter</taxon>
    </lineage>
</organism>
<dbReference type="GO" id="GO:0004654">
    <property type="term" value="F:polyribonucleotide nucleotidyltransferase activity"/>
    <property type="evidence" value="ECO:0007669"/>
    <property type="project" value="UniProtKB-UniRule"/>
</dbReference>
<dbReference type="SUPFAM" id="SSF54791">
    <property type="entry name" value="Eukaryotic type KH-domain (KH-domain type I)"/>
    <property type="match status" value="1"/>
</dbReference>
<feature type="binding site" evidence="8">
    <location>
        <position position="524"/>
    </location>
    <ligand>
        <name>Mg(2+)</name>
        <dbReference type="ChEBI" id="CHEBI:18420"/>
    </ligand>
</feature>
<dbReference type="RefSeq" id="WP_131153937.1">
    <property type="nucleotide sequence ID" value="NZ_CP036402.1"/>
</dbReference>
<dbReference type="InterPro" id="IPR004087">
    <property type="entry name" value="KH_dom"/>
</dbReference>
<dbReference type="KEGG" id="erz:ER308_04870"/>
<dbReference type="FunFam" id="3.30.230.70:FF:000002">
    <property type="entry name" value="Polyribonucleotide nucleotidyltransferase"/>
    <property type="match status" value="1"/>
</dbReference>
<dbReference type="SUPFAM" id="SSF50249">
    <property type="entry name" value="Nucleic acid-binding proteins"/>
    <property type="match status" value="1"/>
</dbReference>
<dbReference type="CDD" id="cd11364">
    <property type="entry name" value="RNase_PH_PNPase_2"/>
    <property type="match status" value="1"/>
</dbReference>
<dbReference type="GO" id="GO:0000175">
    <property type="term" value="F:3'-5'-RNA exonuclease activity"/>
    <property type="evidence" value="ECO:0007669"/>
    <property type="project" value="TreeGrafter"/>
</dbReference>
<keyword evidence="12" id="KW-1185">Reference proteome</keyword>
<dbReference type="Gene3D" id="3.30.230.70">
    <property type="entry name" value="GHMP Kinase, N-terminal domain"/>
    <property type="match status" value="2"/>
</dbReference>
<dbReference type="PROSITE" id="PS50084">
    <property type="entry name" value="KH_TYPE_1"/>
    <property type="match status" value="1"/>
</dbReference>
<keyword evidence="6 8" id="KW-0460">Magnesium</keyword>
<dbReference type="Gene3D" id="3.30.1370.10">
    <property type="entry name" value="K Homology domain, type 1"/>
    <property type="match status" value="1"/>
</dbReference>
<dbReference type="GO" id="GO:0003723">
    <property type="term" value="F:RNA binding"/>
    <property type="evidence" value="ECO:0007669"/>
    <property type="project" value="UniProtKB-UniRule"/>
</dbReference>
<keyword evidence="3 8" id="KW-0808">Transferase</keyword>
<feature type="binding site" evidence="8">
    <location>
        <position position="518"/>
    </location>
    <ligand>
        <name>Mg(2+)</name>
        <dbReference type="ChEBI" id="CHEBI:18420"/>
    </ligand>
</feature>
<keyword evidence="7 8" id="KW-0694">RNA-binding</keyword>
<comment type="function">
    <text evidence="8">Involved in mRNA degradation. Catalyzes the phosphorolysis of single-stranded polyribonucleotides processively in the 3'- to 5'-direction.</text>
</comment>
<dbReference type="InterPro" id="IPR004088">
    <property type="entry name" value="KH_dom_type_1"/>
</dbReference>
<evidence type="ECO:0000256" key="3">
    <source>
        <dbReference type="ARBA" id="ARBA00022679"/>
    </source>
</evidence>
<feature type="compositionally biased region" description="Basic and acidic residues" evidence="9">
    <location>
        <begin position="772"/>
        <end position="796"/>
    </location>
</feature>
<evidence type="ECO:0000256" key="9">
    <source>
        <dbReference type="SAM" id="MobiDB-lite"/>
    </source>
</evidence>
<dbReference type="InterPro" id="IPR036456">
    <property type="entry name" value="PNPase_PH_RNA-bd_sf"/>
</dbReference>
<evidence type="ECO:0000256" key="5">
    <source>
        <dbReference type="ARBA" id="ARBA00022723"/>
    </source>
</evidence>
<dbReference type="Pfam" id="PF03726">
    <property type="entry name" value="PNPase"/>
    <property type="match status" value="1"/>
</dbReference>
<dbReference type="InterPro" id="IPR012340">
    <property type="entry name" value="NA-bd_OB-fold"/>
</dbReference>
<dbReference type="InterPro" id="IPR001247">
    <property type="entry name" value="ExoRNase_PH_dom1"/>
</dbReference>
<accession>A0A411YCL4</accession>
<dbReference type="InterPro" id="IPR036612">
    <property type="entry name" value="KH_dom_type_1_sf"/>
</dbReference>
<keyword evidence="5 8" id="KW-0479">Metal-binding</keyword>
<dbReference type="GO" id="GO:0000287">
    <property type="term" value="F:magnesium ion binding"/>
    <property type="evidence" value="ECO:0007669"/>
    <property type="project" value="UniProtKB-UniRule"/>
</dbReference>
<feature type="domain" description="S1 motif" evidence="10">
    <location>
        <begin position="659"/>
        <end position="728"/>
    </location>
</feature>
<comment type="cofactor">
    <cofactor evidence="8">
        <name>Mg(2+)</name>
        <dbReference type="ChEBI" id="CHEBI:18420"/>
    </cofactor>
</comment>
<dbReference type="PROSITE" id="PS50126">
    <property type="entry name" value="S1"/>
    <property type="match status" value="1"/>
</dbReference>
<evidence type="ECO:0000256" key="4">
    <source>
        <dbReference type="ARBA" id="ARBA00022695"/>
    </source>
</evidence>
<evidence type="ECO:0000259" key="10">
    <source>
        <dbReference type="PROSITE" id="PS50126"/>
    </source>
</evidence>
<dbReference type="InterPro" id="IPR036345">
    <property type="entry name" value="ExoRNase_PH_dom2_sf"/>
</dbReference>
<dbReference type="FunFam" id="3.30.1370.10:FF:000001">
    <property type="entry name" value="Polyribonucleotide nucleotidyltransferase"/>
    <property type="match status" value="1"/>
</dbReference>
<dbReference type="GO" id="GO:0005829">
    <property type="term" value="C:cytosol"/>
    <property type="evidence" value="ECO:0007669"/>
    <property type="project" value="TreeGrafter"/>
</dbReference>
<feature type="region of interest" description="Disordered" evidence="9">
    <location>
        <begin position="733"/>
        <end position="813"/>
    </location>
</feature>
<evidence type="ECO:0000256" key="2">
    <source>
        <dbReference type="ARBA" id="ARBA00022490"/>
    </source>
</evidence>
<reference evidence="11 12" key="1">
    <citation type="submission" date="2019-01" db="EMBL/GenBank/DDBJ databases">
        <title>Egibacter rhizosphaerae EGI 80759T.</title>
        <authorList>
            <person name="Chen D.-D."/>
            <person name="Tian Y."/>
            <person name="Jiao J.-Y."/>
            <person name="Zhang X.-T."/>
            <person name="Zhang Y.-G."/>
            <person name="Zhang Y."/>
            <person name="Xiao M."/>
            <person name="Shu W.-S."/>
            <person name="Li W.-J."/>
        </authorList>
    </citation>
    <scope>NUCLEOTIDE SEQUENCE [LARGE SCALE GENOMIC DNA]</scope>
    <source>
        <strain evidence="11 12">EGI 80759</strain>
    </source>
</reference>
<dbReference type="EMBL" id="CP036402">
    <property type="protein sequence ID" value="QBI18940.1"/>
    <property type="molecule type" value="Genomic_DNA"/>
</dbReference>
<dbReference type="SUPFAM" id="SSF55666">
    <property type="entry name" value="Ribonuclease PH domain 2-like"/>
    <property type="match status" value="2"/>
</dbReference>
<dbReference type="InterPro" id="IPR012162">
    <property type="entry name" value="PNPase"/>
</dbReference>
<dbReference type="NCBIfam" id="TIGR03591">
    <property type="entry name" value="polynuc_phos"/>
    <property type="match status" value="1"/>
</dbReference>
<dbReference type="Pfam" id="PF00575">
    <property type="entry name" value="S1"/>
    <property type="match status" value="1"/>
</dbReference>
<dbReference type="CDD" id="cd02393">
    <property type="entry name" value="KH-I_PNPase"/>
    <property type="match status" value="1"/>
</dbReference>
<keyword evidence="4 8" id="KW-0548">Nucleotidyltransferase</keyword>